<feature type="compositionally biased region" description="Polar residues" evidence="1">
    <location>
        <begin position="166"/>
        <end position="179"/>
    </location>
</feature>
<dbReference type="GeneID" id="28839815"/>
<evidence type="ECO:0000313" key="3">
    <source>
        <dbReference type="Proteomes" id="UP000091956"/>
    </source>
</evidence>
<accession>A0A1B8GJ11</accession>
<feature type="compositionally biased region" description="Basic residues" evidence="1">
    <location>
        <begin position="1"/>
        <end position="13"/>
    </location>
</feature>
<evidence type="ECO:0000256" key="1">
    <source>
        <dbReference type="SAM" id="MobiDB-lite"/>
    </source>
</evidence>
<feature type="region of interest" description="Disordered" evidence="1">
    <location>
        <begin position="109"/>
        <end position="313"/>
    </location>
</feature>
<feature type="compositionally biased region" description="Basic and acidic residues" evidence="1">
    <location>
        <begin position="180"/>
        <end position="215"/>
    </location>
</feature>
<feature type="compositionally biased region" description="Basic and acidic residues" evidence="1">
    <location>
        <begin position="40"/>
        <end position="50"/>
    </location>
</feature>
<feature type="compositionally biased region" description="Basic and acidic residues" evidence="1">
    <location>
        <begin position="734"/>
        <end position="745"/>
    </location>
</feature>
<dbReference type="EMBL" id="KV460233">
    <property type="protein sequence ID" value="OBT95808.1"/>
    <property type="molecule type" value="Genomic_DNA"/>
</dbReference>
<organism evidence="2 3">
    <name type="scientific">Pseudogymnoascus verrucosus</name>
    <dbReference type="NCBI Taxonomy" id="342668"/>
    <lineage>
        <taxon>Eukaryota</taxon>
        <taxon>Fungi</taxon>
        <taxon>Dikarya</taxon>
        <taxon>Ascomycota</taxon>
        <taxon>Pezizomycotina</taxon>
        <taxon>Leotiomycetes</taxon>
        <taxon>Thelebolales</taxon>
        <taxon>Thelebolaceae</taxon>
        <taxon>Pseudogymnoascus</taxon>
    </lineage>
</organism>
<sequence>MDDHRSRKRRRHGRQAESTPRYAAERWKPADPADIGCDSPARRGGRDAAETRVTSHIKAPENGYVYDWLADVATEGLPQTQSPAYCPPIVLPQTRGVRYASLERFEETVADERTHREKRRDSSDSSLIQPAYEREELPPREKTIGQVTSEDQNRHFSKKAKKHRQPVSSTTDDSQPESDQPQHKETFEKRGRHKTKEDRYESKKARKHADEDDRPAKKKTIKVKRGYATKASKKAGEDLINGFRPKNVSQDRLTIRPGTGIFKNGRASSPSRNRGLPDLAFSEMQFLKQSNRKPPESENEVIISKSGQKTKRERERARNEISNYFVPVRQALQEANINHRRDSSILPSDAGKTEATSIVRGHHSHPHVSPDKDQRNEMVLYDGFTTIRPSPQKFTLPKPKLDQIFVPRNTTASSKSTSYCTWSESVRSPIVRAKAMLADASRDKRGMSPTSRQRIPVRADMYKEVGLQAELDSDVDSPYNPALRRMHRDDDDIQVVMSRQIKPAKDLSVRDFNDQNHTECQDEDRIHQFQADRAVLHDCEPHRGSKRPHKDDLGGHVESLHTRIPVDPNNDADHAKQIVIEQCPQTDKDAVGRTDGSVLPALPDADLDVQYIMSRAVRAQQAYIKRRSTPKVAVEETRGTSDVRAPAADVPNTEDSGALKGNAESLEVGLADPNRENEAGLMLSGLDDDRQNEIANQPGQGQLCGTEPESNLPVHGQTQSEYLYTAGYQPNVPDDDRTGEHDSHQTENIATSGQIVRPQLMIPTRGFSTRAVHVPPVQSRTISPLETMEPIYARQLQNQAFDAQEGQHELYATEEQGQGGIFLYEGGQWEREPVDAEAQEYNPTEIEDGQVNYGDMYEGQQDGIDLIDESMYYEEELPFGSEAQIHNAADDMLFYTPGSRPGAEYQWMPRQRTYFSAVANQAPGLGSWERMQQTAAVPRELTMQFWRPWKGY</sequence>
<reference evidence="2 3" key="1">
    <citation type="submission" date="2016-03" db="EMBL/GenBank/DDBJ databases">
        <title>Comparative genomics of Pseudogymnoascus destructans, the fungus causing white-nose syndrome of bats.</title>
        <authorList>
            <person name="Palmer J.M."/>
            <person name="Drees K.P."/>
            <person name="Foster J.T."/>
            <person name="Lindner D.L."/>
        </authorList>
    </citation>
    <scope>NUCLEOTIDE SEQUENCE [LARGE SCALE GENOMIC DNA]</scope>
    <source>
        <strain evidence="2 3">UAMH 10579</strain>
    </source>
</reference>
<feature type="region of interest" description="Disordered" evidence="1">
    <location>
        <begin position="691"/>
        <end position="714"/>
    </location>
</feature>
<feature type="compositionally biased region" description="Basic and acidic residues" evidence="1">
    <location>
        <begin position="109"/>
        <end position="123"/>
    </location>
</feature>
<feature type="region of interest" description="Disordered" evidence="1">
    <location>
        <begin position="727"/>
        <end position="748"/>
    </location>
</feature>
<dbReference type="AlphaFoldDB" id="A0A1B8GJ11"/>
<proteinExistence type="predicted"/>
<gene>
    <name evidence="2" type="ORF">VE01_06429</name>
</gene>
<feature type="compositionally biased region" description="Basic residues" evidence="1">
    <location>
        <begin position="155"/>
        <end position="165"/>
    </location>
</feature>
<dbReference type="RefSeq" id="XP_018129541.1">
    <property type="nucleotide sequence ID" value="XM_018275877.2"/>
</dbReference>
<feature type="region of interest" description="Disordered" evidence="1">
    <location>
        <begin position="1"/>
        <end position="54"/>
    </location>
</feature>
<evidence type="ECO:0000313" key="2">
    <source>
        <dbReference type="EMBL" id="OBT95808.1"/>
    </source>
</evidence>
<feature type="region of interest" description="Disordered" evidence="1">
    <location>
        <begin position="626"/>
        <end position="673"/>
    </location>
</feature>
<name>A0A1B8GJ11_9PEZI</name>
<feature type="compositionally biased region" description="Basic and acidic residues" evidence="1">
    <location>
        <begin position="132"/>
        <end position="143"/>
    </location>
</feature>
<reference evidence="3" key="2">
    <citation type="journal article" date="2018" name="Nat. Commun.">
        <title>Extreme sensitivity to ultraviolet light in the fungal pathogen causing white-nose syndrome of bats.</title>
        <authorList>
            <person name="Palmer J.M."/>
            <person name="Drees K.P."/>
            <person name="Foster J.T."/>
            <person name="Lindner D.L."/>
        </authorList>
    </citation>
    <scope>NUCLEOTIDE SEQUENCE [LARGE SCALE GENOMIC DNA]</scope>
    <source>
        <strain evidence="3">UAMH 10579</strain>
    </source>
</reference>
<dbReference type="Proteomes" id="UP000091956">
    <property type="component" value="Unassembled WGS sequence"/>
</dbReference>
<dbReference type="OrthoDB" id="2537141at2759"/>
<keyword evidence="3" id="KW-1185">Reference proteome</keyword>
<dbReference type="STRING" id="342668.A0A1B8GJ11"/>
<protein>
    <submittedName>
        <fullName evidence="2">Uncharacterized protein</fullName>
    </submittedName>
</protein>
<feature type="compositionally biased region" description="Basic residues" evidence="1">
    <location>
        <begin position="216"/>
        <end position="233"/>
    </location>
</feature>